<dbReference type="GO" id="GO:0046872">
    <property type="term" value="F:metal ion binding"/>
    <property type="evidence" value="ECO:0007669"/>
    <property type="project" value="UniProtKB-UniRule"/>
</dbReference>
<keyword evidence="2" id="KW-0482">Metalloprotease</keyword>
<comment type="similarity">
    <text evidence="2">Belongs to the metallo-dependent hydrolases superfamily. Peptidase M19 family.</text>
</comment>
<dbReference type="HOGENOM" id="CLU_031404_4_2_1"/>
<comment type="catalytic activity">
    <reaction evidence="2">
        <text>an L-aminoacyl-L-amino acid + H2O = 2 an L-alpha-amino acid</text>
        <dbReference type="Rhea" id="RHEA:48940"/>
        <dbReference type="ChEBI" id="CHEBI:15377"/>
        <dbReference type="ChEBI" id="CHEBI:59869"/>
        <dbReference type="ChEBI" id="CHEBI:77460"/>
        <dbReference type="EC" id="3.4.13.19"/>
    </reaction>
</comment>
<dbReference type="GO" id="GO:0070573">
    <property type="term" value="F:metallodipeptidase activity"/>
    <property type="evidence" value="ECO:0007669"/>
    <property type="project" value="InterPro"/>
</dbReference>
<reference evidence="4 5" key="1">
    <citation type="journal article" date="2014" name="BMC Genomics">
        <title>Comparative genome sequencing reveals chemotype-specific gene clusters in the toxigenic black mold Stachybotrys.</title>
        <authorList>
            <person name="Semeiks J."/>
            <person name="Borek D."/>
            <person name="Otwinowski Z."/>
            <person name="Grishin N.V."/>
        </authorList>
    </citation>
    <scope>NUCLEOTIDE SEQUENCE [LARGE SCALE GENOMIC DNA]</scope>
    <source>
        <strain evidence="5">CBS 109288 / IBT 7711</strain>
    </source>
</reference>
<keyword evidence="3" id="KW-0812">Transmembrane</keyword>
<evidence type="ECO:0000256" key="3">
    <source>
        <dbReference type="SAM" id="Phobius"/>
    </source>
</evidence>
<dbReference type="Gene3D" id="3.20.20.140">
    <property type="entry name" value="Metal-dependent hydrolases"/>
    <property type="match status" value="1"/>
</dbReference>
<dbReference type="SUPFAM" id="SSF51556">
    <property type="entry name" value="Metallo-dependent hydrolases"/>
    <property type="match status" value="1"/>
</dbReference>
<gene>
    <name evidence="4" type="ORF">S7711_08413</name>
</gene>
<evidence type="ECO:0000256" key="2">
    <source>
        <dbReference type="RuleBase" id="RU341113"/>
    </source>
</evidence>
<dbReference type="EC" id="3.4.13.19" evidence="2"/>
<dbReference type="GO" id="GO:0006508">
    <property type="term" value="P:proteolysis"/>
    <property type="evidence" value="ECO:0007669"/>
    <property type="project" value="UniProtKB-KW"/>
</dbReference>
<keyword evidence="2" id="KW-0645">Protease</keyword>
<dbReference type="PANTHER" id="PTHR10443:SF12">
    <property type="entry name" value="DIPEPTIDASE"/>
    <property type="match status" value="1"/>
</dbReference>
<sequence>MPKNMGQTPRKEYKIAEKPTALGWITWKWLAGFAAIIAVVVGSGVLNEQVIEPTNYTLRMKTILSSTPLIDGHNDLPYLLRLELQNKINDNTTFTFRKGLASHTDLKRMKEGRVGGQFWSIFVECPDIEDLDDPTYSVRDTLEQIDVARRFISAIEEFQYCDTAACVTSAFKSGKISSMLGAEGLHQAGSSIAVIRQLFDLGVRYITITHNCDNPFATAASTVTVTGVDDGLTEFGASGIREMNRLGMMVDLSHTSHQAMRQILDITESPVIFSHSCCYALAKNYRNAPDDVIARLKENGGVLMVMFVKRFLNSETPEMANIETVVDHIMHVVKVAGWDHVGIGGDFDGTVTLANGIGSVADYPALIEAVMRRGATDEQVRKLVGENLLRVWRVNERVAEQLSAQIQPVEDIWEGRKFLRWNNPLPLMIPGNPNRVPAADYV</sequence>
<dbReference type="AlphaFoldDB" id="A0A084BAR7"/>
<keyword evidence="2" id="KW-0378">Hydrolase</keyword>
<keyword evidence="2" id="KW-0862">Zinc</keyword>
<dbReference type="Proteomes" id="UP000028045">
    <property type="component" value="Unassembled WGS sequence"/>
</dbReference>
<organism evidence="4 5">
    <name type="scientific">Stachybotrys chartarum (strain CBS 109288 / IBT 7711)</name>
    <name type="common">Toxic black mold</name>
    <name type="synonym">Stilbospora chartarum</name>
    <dbReference type="NCBI Taxonomy" id="1280523"/>
    <lineage>
        <taxon>Eukaryota</taxon>
        <taxon>Fungi</taxon>
        <taxon>Dikarya</taxon>
        <taxon>Ascomycota</taxon>
        <taxon>Pezizomycotina</taxon>
        <taxon>Sordariomycetes</taxon>
        <taxon>Hypocreomycetidae</taxon>
        <taxon>Hypocreales</taxon>
        <taxon>Stachybotryaceae</taxon>
        <taxon>Stachybotrys</taxon>
    </lineage>
</organism>
<dbReference type="InterPro" id="IPR008257">
    <property type="entry name" value="Pept_M19"/>
</dbReference>
<feature type="transmembrane region" description="Helical" evidence="3">
    <location>
        <begin position="21"/>
        <end position="46"/>
    </location>
</feature>
<keyword evidence="1 2" id="KW-0224">Dipeptidase</keyword>
<keyword evidence="3" id="KW-0472">Membrane</keyword>
<evidence type="ECO:0000256" key="1">
    <source>
        <dbReference type="ARBA" id="ARBA00022997"/>
    </source>
</evidence>
<dbReference type="PROSITE" id="PS51365">
    <property type="entry name" value="RENAL_DIPEPTIDASE_2"/>
    <property type="match status" value="1"/>
</dbReference>
<comment type="cofactor">
    <cofactor evidence="2">
        <name>Zn(2+)</name>
        <dbReference type="ChEBI" id="CHEBI:29105"/>
    </cofactor>
</comment>
<dbReference type="EMBL" id="KL647501">
    <property type="protein sequence ID" value="KEY74646.1"/>
    <property type="molecule type" value="Genomic_DNA"/>
</dbReference>
<protein>
    <recommendedName>
        <fullName evidence="2">Dipeptidase</fullName>
        <ecNumber evidence="2">3.4.13.19</ecNumber>
    </recommendedName>
</protein>
<keyword evidence="3" id="KW-1133">Transmembrane helix</keyword>
<keyword evidence="2" id="KW-0479">Metal-binding</keyword>
<dbReference type="PANTHER" id="PTHR10443">
    <property type="entry name" value="MICROSOMAL DIPEPTIDASE"/>
    <property type="match status" value="1"/>
</dbReference>
<keyword evidence="5" id="KW-1185">Reference proteome</keyword>
<evidence type="ECO:0000313" key="5">
    <source>
        <dbReference type="Proteomes" id="UP000028045"/>
    </source>
</evidence>
<name>A0A084BAR7_STACB</name>
<proteinExistence type="inferred from homology"/>
<dbReference type="InterPro" id="IPR032466">
    <property type="entry name" value="Metal_Hydrolase"/>
</dbReference>
<accession>A0A084BAR7</accession>
<dbReference type="OrthoDB" id="445695at2759"/>
<evidence type="ECO:0000313" key="4">
    <source>
        <dbReference type="EMBL" id="KEY74646.1"/>
    </source>
</evidence>
<dbReference type="Pfam" id="PF01244">
    <property type="entry name" value="Peptidase_M19"/>
    <property type="match status" value="1"/>
</dbReference>
<dbReference type="CDD" id="cd01301">
    <property type="entry name" value="rDP_like"/>
    <property type="match status" value="1"/>
</dbReference>